<evidence type="ECO:0000259" key="1">
    <source>
        <dbReference type="Pfam" id="PF02627"/>
    </source>
</evidence>
<dbReference type="Proteomes" id="UP001049176">
    <property type="component" value="Chromosome 10"/>
</dbReference>
<dbReference type="OrthoDB" id="5537330at2759"/>
<evidence type="ECO:0000313" key="2">
    <source>
        <dbReference type="EMBL" id="KAG7086351.1"/>
    </source>
</evidence>
<dbReference type="RefSeq" id="XP_043002822.1">
    <property type="nucleotide sequence ID" value="XM_043159223.1"/>
</dbReference>
<comment type="caution">
    <text evidence="2">The sequence shown here is derived from an EMBL/GenBank/DDBJ whole genome shotgun (WGS) entry which is preliminary data.</text>
</comment>
<feature type="domain" description="Carboxymuconolactone decarboxylase-like" evidence="1">
    <location>
        <begin position="148"/>
        <end position="218"/>
    </location>
</feature>
<dbReference type="KEGG" id="more:E1B28_002312"/>
<dbReference type="GeneID" id="66071388"/>
<accession>A0A9P7RME2</accession>
<gene>
    <name evidence="2" type="ORF">E1B28_002312</name>
</gene>
<dbReference type="EMBL" id="CM032190">
    <property type="protein sequence ID" value="KAG7086351.1"/>
    <property type="molecule type" value="Genomic_DNA"/>
</dbReference>
<name>A0A9P7RME2_9AGAR</name>
<organism evidence="2 3">
    <name type="scientific">Marasmius oreades</name>
    <name type="common">fairy-ring Marasmius</name>
    <dbReference type="NCBI Taxonomy" id="181124"/>
    <lineage>
        <taxon>Eukaryota</taxon>
        <taxon>Fungi</taxon>
        <taxon>Dikarya</taxon>
        <taxon>Basidiomycota</taxon>
        <taxon>Agaricomycotina</taxon>
        <taxon>Agaricomycetes</taxon>
        <taxon>Agaricomycetidae</taxon>
        <taxon>Agaricales</taxon>
        <taxon>Marasmiineae</taxon>
        <taxon>Marasmiaceae</taxon>
        <taxon>Marasmius</taxon>
    </lineage>
</organism>
<reference evidence="2" key="1">
    <citation type="journal article" date="2021" name="Genome Biol. Evol.">
        <title>The assembled and annotated genome of the fairy-ring fungus Marasmius oreades.</title>
        <authorList>
            <person name="Hiltunen M."/>
            <person name="Ament-Velasquez S.L."/>
            <person name="Johannesson H."/>
        </authorList>
    </citation>
    <scope>NUCLEOTIDE SEQUENCE</scope>
    <source>
        <strain evidence="2">03SP1</strain>
    </source>
</reference>
<evidence type="ECO:0000313" key="3">
    <source>
        <dbReference type="Proteomes" id="UP001049176"/>
    </source>
</evidence>
<dbReference type="InterPro" id="IPR029032">
    <property type="entry name" value="AhpD-like"/>
</dbReference>
<proteinExistence type="predicted"/>
<dbReference type="InterPro" id="IPR003779">
    <property type="entry name" value="CMD-like"/>
</dbReference>
<sequence length="238" mass="26638">MSKVDLVNAAFLDKLQSMYPSDPSDKVWKNPWYIVACVAFNASNEPEAIPLVFQHALKSTTSHEERLTLARKVRDALYNSAVNSGFAKGINSLVALSKVMPEELKDKKMFRDRTAPLSDFEETGRNFFRQLYGETADSVQTLLDDIYPDLGWFCNTIGYGVVYGCHEILTPLEVSYTLVGTLIANDTPRQINWHLKGARRLGATVEEVKAVREMAMEVASLCGVKWKEGVPELQEDGV</sequence>
<dbReference type="Pfam" id="PF02627">
    <property type="entry name" value="CMD"/>
    <property type="match status" value="1"/>
</dbReference>
<dbReference type="Gene3D" id="1.20.1290.10">
    <property type="entry name" value="AhpD-like"/>
    <property type="match status" value="1"/>
</dbReference>
<dbReference type="AlphaFoldDB" id="A0A9P7RME2"/>
<keyword evidence="3" id="KW-1185">Reference proteome</keyword>
<dbReference type="SUPFAM" id="SSF69118">
    <property type="entry name" value="AhpD-like"/>
    <property type="match status" value="1"/>
</dbReference>
<dbReference type="InterPro" id="IPR052999">
    <property type="entry name" value="PTS1_Protein"/>
</dbReference>
<dbReference type="PANTHER" id="PTHR28180">
    <property type="entry name" value="CONSERVED MITOCHONDRIAL PROTEIN-RELATED"/>
    <property type="match status" value="1"/>
</dbReference>
<protein>
    <recommendedName>
        <fullName evidence="1">Carboxymuconolactone decarboxylase-like domain-containing protein</fullName>
    </recommendedName>
</protein>